<dbReference type="OrthoDB" id="6117100at2759"/>
<keyword evidence="9" id="KW-0119">Carbohydrate metabolism</keyword>
<comment type="similarity">
    <text evidence="2 9">Belongs to the sulfotransferase 2 family.</text>
</comment>
<dbReference type="RefSeq" id="XP_022316009.1">
    <property type="nucleotide sequence ID" value="XM_022460301.1"/>
</dbReference>
<proteinExistence type="inferred from homology"/>
<evidence type="ECO:0000256" key="5">
    <source>
        <dbReference type="ARBA" id="ARBA00022989"/>
    </source>
</evidence>
<evidence type="ECO:0000256" key="6">
    <source>
        <dbReference type="ARBA" id="ARBA00023034"/>
    </source>
</evidence>
<gene>
    <name evidence="11" type="primary">LOC111119801</name>
</gene>
<evidence type="ECO:0000256" key="7">
    <source>
        <dbReference type="ARBA" id="ARBA00023136"/>
    </source>
</evidence>
<evidence type="ECO:0000256" key="8">
    <source>
        <dbReference type="ARBA" id="ARBA00023180"/>
    </source>
</evidence>
<keyword evidence="10" id="KW-1185">Reference proteome</keyword>
<dbReference type="GeneID" id="111119801"/>
<dbReference type="GO" id="GO:0016051">
    <property type="term" value="P:carbohydrate biosynthetic process"/>
    <property type="evidence" value="ECO:0007669"/>
    <property type="project" value="InterPro"/>
</dbReference>
<dbReference type="EC" id="2.8.2.-" evidence="9"/>
<evidence type="ECO:0000256" key="2">
    <source>
        <dbReference type="ARBA" id="ARBA00006339"/>
    </source>
</evidence>
<name>A0A8B8CLD3_CRAVI</name>
<keyword evidence="4" id="KW-0812">Transmembrane</keyword>
<dbReference type="KEGG" id="cvn:111119801"/>
<evidence type="ECO:0000256" key="1">
    <source>
        <dbReference type="ARBA" id="ARBA00004323"/>
    </source>
</evidence>
<dbReference type="Proteomes" id="UP000694844">
    <property type="component" value="Chromosome 2"/>
</dbReference>
<evidence type="ECO:0000256" key="9">
    <source>
        <dbReference type="RuleBase" id="RU364020"/>
    </source>
</evidence>
<evidence type="ECO:0000256" key="4">
    <source>
        <dbReference type="ARBA" id="ARBA00022692"/>
    </source>
</evidence>
<keyword evidence="7" id="KW-0472">Membrane</keyword>
<evidence type="ECO:0000256" key="3">
    <source>
        <dbReference type="ARBA" id="ARBA00022679"/>
    </source>
</evidence>
<sequence>MIFCRKRRIFRGNLAGISLILLTMFVFAQFQEFLAPSCCGEAHYEGSVRIKDQLSLRLSNLSELYRKPDNQNNISSFKTHSSKVLIQSAVRAVPYIQERFVKYNSACEGKEHIIGREPDRSIPQHFQVSKSHHLIYCSIEKAGTTFWRRVLQVLDSTNLDSPYQIKPMNVNKNAQYLYKEDIFRMMAKLRTHALFMFVRNPFHRLLSGYLDKIYTANPFYWGLLGKEIRFTGVVNNILRRPDQITVNSKPHASCYHNITFDEFIQYVIEAENTTARKRDPHFMPMYDLCKPCQFQYDFVGKMETFKKDFTFVMETLNISKFDVNSLEEKASEDVFLDVASSLDERRKEIVKCISMHEAYRRSWRHMQIKGLIGTKEVYPFSEKQSLYLTPFQLVHAMKVARSRSISRDDLKKQKETFFVNIFRTVELEKLKKLVKVLKNDFEIFDYDPYPQSVFAHNVADRLDFSEVFDVL</sequence>
<organism evidence="10 11">
    <name type="scientific">Crassostrea virginica</name>
    <name type="common">Eastern oyster</name>
    <dbReference type="NCBI Taxonomy" id="6565"/>
    <lineage>
        <taxon>Eukaryota</taxon>
        <taxon>Metazoa</taxon>
        <taxon>Spiralia</taxon>
        <taxon>Lophotrochozoa</taxon>
        <taxon>Mollusca</taxon>
        <taxon>Bivalvia</taxon>
        <taxon>Autobranchia</taxon>
        <taxon>Pteriomorphia</taxon>
        <taxon>Ostreida</taxon>
        <taxon>Ostreoidea</taxon>
        <taxon>Ostreidae</taxon>
        <taxon>Crassostrea</taxon>
    </lineage>
</organism>
<reference evidence="11" key="1">
    <citation type="submission" date="2025-08" db="UniProtKB">
        <authorList>
            <consortium name="RefSeq"/>
        </authorList>
    </citation>
    <scope>IDENTIFICATION</scope>
    <source>
        <tissue evidence="11">Whole sample</tissue>
    </source>
</reference>
<comment type="subcellular location">
    <subcellularLocation>
        <location evidence="1 9">Golgi apparatus membrane</location>
        <topology evidence="1 9">Single-pass type II membrane protein</topology>
    </subcellularLocation>
</comment>
<dbReference type="InterPro" id="IPR018011">
    <property type="entry name" value="Carb_sulfotrans_8-10"/>
</dbReference>
<keyword evidence="8 9" id="KW-0325">Glycoprotein</keyword>
<evidence type="ECO:0000313" key="11">
    <source>
        <dbReference type="RefSeq" id="XP_022316009.1"/>
    </source>
</evidence>
<protein>
    <recommendedName>
        <fullName evidence="9">Carbohydrate sulfotransferase</fullName>
        <ecNumber evidence="9">2.8.2.-</ecNumber>
    </recommendedName>
</protein>
<dbReference type="InterPro" id="IPR005331">
    <property type="entry name" value="Sulfotransferase"/>
</dbReference>
<keyword evidence="3 9" id="KW-0808">Transferase</keyword>
<dbReference type="PANTHER" id="PTHR12137:SF54">
    <property type="entry name" value="CARBOHYDRATE SULFOTRANSFERASE"/>
    <property type="match status" value="1"/>
</dbReference>
<dbReference type="AlphaFoldDB" id="A0A8B8CLD3"/>
<evidence type="ECO:0000313" key="10">
    <source>
        <dbReference type="Proteomes" id="UP000694844"/>
    </source>
</evidence>
<dbReference type="PANTHER" id="PTHR12137">
    <property type="entry name" value="CARBOHYDRATE SULFOTRANSFERASE"/>
    <property type="match status" value="1"/>
</dbReference>
<keyword evidence="9" id="KW-0735">Signal-anchor</keyword>
<accession>A0A8B8CLD3</accession>
<keyword evidence="5" id="KW-1133">Transmembrane helix</keyword>
<dbReference type="Pfam" id="PF03567">
    <property type="entry name" value="Sulfotransfer_2"/>
    <property type="match status" value="1"/>
</dbReference>
<dbReference type="GO" id="GO:0000139">
    <property type="term" value="C:Golgi membrane"/>
    <property type="evidence" value="ECO:0007669"/>
    <property type="project" value="UniProtKB-SubCell"/>
</dbReference>
<keyword evidence="6 9" id="KW-0333">Golgi apparatus</keyword>
<dbReference type="GO" id="GO:0008146">
    <property type="term" value="F:sulfotransferase activity"/>
    <property type="evidence" value="ECO:0007669"/>
    <property type="project" value="InterPro"/>
</dbReference>